<evidence type="ECO:0000313" key="2">
    <source>
        <dbReference type="EMBL" id="MFD1507894.1"/>
    </source>
</evidence>
<evidence type="ECO:0000256" key="1">
    <source>
        <dbReference type="SAM" id="Phobius"/>
    </source>
</evidence>
<feature type="transmembrane region" description="Helical" evidence="1">
    <location>
        <begin position="12"/>
        <end position="33"/>
    </location>
</feature>
<keyword evidence="1" id="KW-1133">Transmembrane helix</keyword>
<keyword evidence="3" id="KW-1185">Reference proteome</keyword>
<gene>
    <name evidence="2" type="ORF">ACFTOW_00505</name>
</gene>
<comment type="caution">
    <text evidence="2">The sequence shown here is derived from an EMBL/GenBank/DDBJ whole genome shotgun (WGS) entry which is preliminary data.</text>
</comment>
<organism evidence="2 3">
    <name type="scientific">Lacimonas salitolerans</name>
    <dbReference type="NCBI Taxonomy" id="1323750"/>
    <lineage>
        <taxon>Bacteria</taxon>
        <taxon>Pseudomonadati</taxon>
        <taxon>Pseudomonadota</taxon>
        <taxon>Alphaproteobacteria</taxon>
        <taxon>Rhodobacterales</taxon>
        <taxon>Paracoccaceae</taxon>
        <taxon>Lacimonas</taxon>
    </lineage>
</organism>
<evidence type="ECO:0008006" key="4">
    <source>
        <dbReference type="Google" id="ProtNLM"/>
    </source>
</evidence>
<reference evidence="3" key="1">
    <citation type="journal article" date="2019" name="Int. J. Syst. Evol. Microbiol.">
        <title>The Global Catalogue of Microorganisms (GCM) 10K type strain sequencing project: providing services to taxonomists for standard genome sequencing and annotation.</title>
        <authorList>
            <consortium name="The Broad Institute Genomics Platform"/>
            <consortium name="The Broad Institute Genome Sequencing Center for Infectious Disease"/>
            <person name="Wu L."/>
            <person name="Ma J."/>
        </authorList>
    </citation>
    <scope>NUCLEOTIDE SEQUENCE [LARGE SCALE GENOMIC DNA]</scope>
    <source>
        <strain evidence="3">CGMCC 1.12477</strain>
    </source>
</reference>
<sequence length="171" mass="18845">MTALRRYRAAAWILLGIAAVFAALALFATIAIARFGIEQLWHPAALIPIGAPLLLALLIGVWGWRELQAKPPVLHFDGAGVTLRDRTIPWDALTAVSHRTMLAGYGPLDLVLFHPQDGWAALIAPRHIDQRVEAVLEAVDTALAEQGLSRASTPTRHFRGLWVDKRWVIRA</sequence>
<dbReference type="EMBL" id="JBHUDD010000002">
    <property type="protein sequence ID" value="MFD1507894.1"/>
    <property type="molecule type" value="Genomic_DNA"/>
</dbReference>
<accession>A0ABW4ECR2</accession>
<evidence type="ECO:0000313" key="3">
    <source>
        <dbReference type="Proteomes" id="UP001597186"/>
    </source>
</evidence>
<proteinExistence type="predicted"/>
<keyword evidence="1" id="KW-0472">Membrane</keyword>
<protein>
    <recommendedName>
        <fullName evidence="4">PH domain-containing protein</fullName>
    </recommendedName>
</protein>
<name>A0ABW4ECR2_9RHOB</name>
<feature type="transmembrane region" description="Helical" evidence="1">
    <location>
        <begin position="45"/>
        <end position="64"/>
    </location>
</feature>
<keyword evidence="1" id="KW-0812">Transmembrane</keyword>
<dbReference type="RefSeq" id="WP_379911976.1">
    <property type="nucleotide sequence ID" value="NZ_JBHUDD010000002.1"/>
</dbReference>
<dbReference type="Proteomes" id="UP001597186">
    <property type="component" value="Unassembled WGS sequence"/>
</dbReference>